<evidence type="ECO:0000256" key="1">
    <source>
        <dbReference type="ARBA" id="ARBA00022857"/>
    </source>
</evidence>
<dbReference type="Proteomes" id="UP000076842">
    <property type="component" value="Unassembled WGS sequence"/>
</dbReference>
<name>A0A165GX50_9BASI</name>
<evidence type="ECO:0000313" key="5">
    <source>
        <dbReference type="Proteomes" id="UP000076842"/>
    </source>
</evidence>
<reference evidence="4 5" key="1">
    <citation type="journal article" date="2016" name="Mol. Biol. Evol.">
        <title>Comparative Genomics of Early-Diverging Mushroom-Forming Fungi Provides Insights into the Origins of Lignocellulose Decay Capabilities.</title>
        <authorList>
            <person name="Nagy L.G."/>
            <person name="Riley R."/>
            <person name="Tritt A."/>
            <person name="Adam C."/>
            <person name="Daum C."/>
            <person name="Floudas D."/>
            <person name="Sun H."/>
            <person name="Yadav J.S."/>
            <person name="Pangilinan J."/>
            <person name="Larsson K.H."/>
            <person name="Matsuura K."/>
            <person name="Barry K."/>
            <person name="Labutti K."/>
            <person name="Kuo R."/>
            <person name="Ohm R.A."/>
            <person name="Bhattacharya S.S."/>
            <person name="Shirouzu T."/>
            <person name="Yoshinaga Y."/>
            <person name="Martin F.M."/>
            <person name="Grigoriev I.V."/>
            <person name="Hibbett D.S."/>
        </authorList>
    </citation>
    <scope>NUCLEOTIDE SEQUENCE [LARGE SCALE GENOMIC DNA]</scope>
    <source>
        <strain evidence="4 5">HHB12733</strain>
    </source>
</reference>
<dbReference type="InterPro" id="IPR023210">
    <property type="entry name" value="NADP_OxRdtase_dom"/>
</dbReference>
<dbReference type="PANTHER" id="PTHR43364">
    <property type="entry name" value="NADH-SPECIFIC METHYLGLYOXAL REDUCTASE-RELATED"/>
    <property type="match status" value="1"/>
</dbReference>
<dbReference type="STRING" id="1353952.A0A165GX50"/>
<dbReference type="InterPro" id="IPR036812">
    <property type="entry name" value="NAD(P)_OxRdtase_dom_sf"/>
</dbReference>
<dbReference type="Gene3D" id="3.20.20.100">
    <property type="entry name" value="NADP-dependent oxidoreductase domain"/>
    <property type="match status" value="1"/>
</dbReference>
<dbReference type="InParanoid" id="A0A165GX50"/>
<sequence>MSIWAPAPAPKTALGEYRLLSPSAGIRVSPLCLGAMSIGDAWKEGLMGDGMDKKGAFEFLDLFWESGGNFIDTANNYQDEQSERWIGEWMKERKNRNEIVIATKFTTGYRKPRKTDKIAVNYTGNSSKSLHISVADSLEKLQTSYIDVLYLHWWDYTTPIAELMQSLNSLVVSGKVLYLGISDTPAWIVSKANQYARDHGMAQFVVYQGKWSCLERSFEREILPMCHAEGMGIAPWGVIGQGKFRTKAQLAERLKQGGMRWGATELTKEEEALSAALEKVAEEVGQPGKLANVAIAYVMAKQAYVFPIIGGSKAKYLLENIEALSIKLTDEQVDFLDSAVEFKPGFPHDFVGPDPALKGGKCTNMLLNSAARINFVAAPKQPQL</sequence>
<evidence type="ECO:0000313" key="4">
    <source>
        <dbReference type="EMBL" id="KZT58600.1"/>
    </source>
</evidence>
<evidence type="ECO:0000256" key="2">
    <source>
        <dbReference type="ARBA" id="ARBA00038157"/>
    </source>
</evidence>
<organism evidence="4 5">
    <name type="scientific">Calocera cornea HHB12733</name>
    <dbReference type="NCBI Taxonomy" id="1353952"/>
    <lineage>
        <taxon>Eukaryota</taxon>
        <taxon>Fungi</taxon>
        <taxon>Dikarya</taxon>
        <taxon>Basidiomycota</taxon>
        <taxon>Agaricomycotina</taxon>
        <taxon>Dacrymycetes</taxon>
        <taxon>Dacrymycetales</taxon>
        <taxon>Dacrymycetaceae</taxon>
        <taxon>Calocera</taxon>
    </lineage>
</organism>
<dbReference type="AlphaFoldDB" id="A0A165GX50"/>
<dbReference type="PANTHER" id="PTHR43364:SF7">
    <property type="entry name" value="NADP-DEPENDENT OXIDOREDUCTASE DOMAIN-CONTAINING PROTEIN-RELATED"/>
    <property type="match status" value="1"/>
</dbReference>
<keyword evidence="1" id="KW-0521">NADP</keyword>
<gene>
    <name evidence="4" type="ORF">CALCODRAFT_494694</name>
</gene>
<dbReference type="InterPro" id="IPR050523">
    <property type="entry name" value="AKR_Detox_Biosynth"/>
</dbReference>
<feature type="domain" description="NADP-dependent oxidoreductase" evidence="3">
    <location>
        <begin position="30"/>
        <end position="340"/>
    </location>
</feature>
<evidence type="ECO:0000259" key="3">
    <source>
        <dbReference type="Pfam" id="PF00248"/>
    </source>
</evidence>
<dbReference type="OrthoDB" id="48988at2759"/>
<protein>
    <submittedName>
        <fullName evidence="4">Aldo/keto reductase</fullName>
    </submittedName>
</protein>
<dbReference type="Pfam" id="PF00248">
    <property type="entry name" value="Aldo_ket_red"/>
    <property type="match status" value="1"/>
</dbReference>
<proteinExistence type="inferred from homology"/>
<dbReference type="EMBL" id="KV423949">
    <property type="protein sequence ID" value="KZT58600.1"/>
    <property type="molecule type" value="Genomic_DNA"/>
</dbReference>
<dbReference type="SUPFAM" id="SSF51430">
    <property type="entry name" value="NAD(P)-linked oxidoreductase"/>
    <property type="match status" value="1"/>
</dbReference>
<comment type="similarity">
    <text evidence="2">Belongs to the aldo/keto reductase family. Aldo/keto reductase 2 subfamily.</text>
</comment>
<accession>A0A165GX50</accession>
<keyword evidence="5" id="KW-1185">Reference proteome</keyword>